<dbReference type="GO" id="GO:0007281">
    <property type="term" value="P:germ cell development"/>
    <property type="evidence" value="ECO:0007669"/>
    <property type="project" value="UniProtKB-ARBA"/>
</dbReference>
<dbReference type="PROSITE" id="PS50137">
    <property type="entry name" value="DS_RBD"/>
    <property type="match status" value="2"/>
</dbReference>
<dbReference type="OrthoDB" id="5961559at2759"/>
<protein>
    <recommendedName>
        <fullName evidence="3">DRBM domain-containing protein</fullName>
    </recommendedName>
</protein>
<dbReference type="PANTHER" id="PTHR46205:SF3">
    <property type="entry name" value="LOQUACIOUS, ISOFORM B"/>
    <property type="match status" value="1"/>
</dbReference>
<feature type="domain" description="DRBM" evidence="3">
    <location>
        <begin position="110"/>
        <end position="178"/>
    </location>
</feature>
<gene>
    <name evidence="4" type="ORF">HCN44_005986</name>
</gene>
<dbReference type="CDD" id="cd19862">
    <property type="entry name" value="DSRM_PRKRA-like_rpt1"/>
    <property type="match status" value="1"/>
</dbReference>
<keyword evidence="1 2" id="KW-0694">RNA-binding</keyword>
<dbReference type="GO" id="GO:0003725">
    <property type="term" value="F:double-stranded RNA binding"/>
    <property type="evidence" value="ECO:0007669"/>
    <property type="project" value="TreeGrafter"/>
</dbReference>
<dbReference type="GO" id="GO:0016442">
    <property type="term" value="C:RISC complex"/>
    <property type="evidence" value="ECO:0007669"/>
    <property type="project" value="TreeGrafter"/>
</dbReference>
<dbReference type="SMART" id="SM00358">
    <property type="entry name" value="DSRM"/>
    <property type="match status" value="2"/>
</dbReference>
<dbReference type="SUPFAM" id="SSF54768">
    <property type="entry name" value="dsRNA-binding domain-like"/>
    <property type="match status" value="2"/>
</dbReference>
<comment type="caution">
    <text evidence="4">The sequence shown here is derived from an EMBL/GenBank/DDBJ whole genome shotgun (WGS) entry which is preliminary data.</text>
</comment>
<dbReference type="GO" id="GO:0035197">
    <property type="term" value="F:siRNA binding"/>
    <property type="evidence" value="ECO:0007669"/>
    <property type="project" value="TreeGrafter"/>
</dbReference>
<dbReference type="Gene3D" id="3.30.160.20">
    <property type="match status" value="2"/>
</dbReference>
<dbReference type="Proteomes" id="UP000639338">
    <property type="component" value="Unassembled WGS sequence"/>
</dbReference>
<dbReference type="AlphaFoldDB" id="A0A835CY97"/>
<dbReference type="EMBL" id="JACMRX010000001">
    <property type="protein sequence ID" value="KAF7997415.1"/>
    <property type="molecule type" value="Genomic_DNA"/>
</dbReference>
<dbReference type="InterPro" id="IPR014720">
    <property type="entry name" value="dsRBD_dom"/>
</dbReference>
<dbReference type="GO" id="GO:0005737">
    <property type="term" value="C:cytoplasm"/>
    <property type="evidence" value="ECO:0007669"/>
    <property type="project" value="TreeGrafter"/>
</dbReference>
<evidence type="ECO:0000256" key="1">
    <source>
        <dbReference type="ARBA" id="ARBA00022884"/>
    </source>
</evidence>
<dbReference type="FunFam" id="3.30.160.20:FF:000007">
    <property type="entry name" value="Double-stranded RNA-binding protein Staufen homolog 1"/>
    <property type="match status" value="1"/>
</dbReference>
<keyword evidence="5" id="KW-1185">Reference proteome</keyword>
<evidence type="ECO:0000259" key="3">
    <source>
        <dbReference type="PROSITE" id="PS50137"/>
    </source>
</evidence>
<proteinExistence type="predicted"/>
<dbReference type="GO" id="GO:0005634">
    <property type="term" value="C:nucleus"/>
    <property type="evidence" value="ECO:0007669"/>
    <property type="project" value="TreeGrafter"/>
</dbReference>
<organism evidence="4 5">
    <name type="scientific">Aphidius gifuensis</name>
    <name type="common">Parasitoid wasp</name>
    <dbReference type="NCBI Taxonomy" id="684658"/>
    <lineage>
        <taxon>Eukaryota</taxon>
        <taxon>Metazoa</taxon>
        <taxon>Ecdysozoa</taxon>
        <taxon>Arthropoda</taxon>
        <taxon>Hexapoda</taxon>
        <taxon>Insecta</taxon>
        <taxon>Pterygota</taxon>
        <taxon>Neoptera</taxon>
        <taxon>Endopterygota</taxon>
        <taxon>Hymenoptera</taxon>
        <taxon>Apocrita</taxon>
        <taxon>Ichneumonoidea</taxon>
        <taxon>Braconidae</taxon>
        <taxon>Aphidiinae</taxon>
        <taxon>Aphidius</taxon>
    </lineage>
</organism>
<name>A0A835CY97_APHGI</name>
<evidence type="ECO:0000256" key="2">
    <source>
        <dbReference type="PROSITE-ProRule" id="PRU00266"/>
    </source>
</evidence>
<sequence>MSAIPKTPISILQEMMVKKGQVPKYQLIHDGGGTHENTFTWSVACEGLVAKGTGRCKKTAKHIAANKMLELIADTNGFLALPPTPADSPVRTPKSQFVSYIVDPSQPFLNAIGALQDLCAENELSEPIYDVINDIGPPHARIFTVQCTVSGFKEEGTATTKKQAKHDAAFKMYEKIGNVLSDISSNVVEISEVPDLSTVNDDTAQIHEKIKKLFLELSKNKISRKANLGVTISKYHEKMIERYGIELRQQVNNELNELIKIIDCKSYQDPLEFNQKCIKEMQKILEQMELELDISIMTGEDKKFVISLYINAIPSITELSVSNDAFDALIQVCSRAIETFQILLF</sequence>
<dbReference type="InterPro" id="IPR051247">
    <property type="entry name" value="RLC_Component"/>
</dbReference>
<accession>A0A835CY97</accession>
<dbReference type="GO" id="GO:0070578">
    <property type="term" value="C:RISC-loading complex"/>
    <property type="evidence" value="ECO:0007669"/>
    <property type="project" value="TreeGrafter"/>
</dbReference>
<reference evidence="4 5" key="1">
    <citation type="submission" date="2020-08" db="EMBL/GenBank/DDBJ databases">
        <title>Aphidius gifuensis genome sequencing and assembly.</title>
        <authorList>
            <person name="Du Z."/>
        </authorList>
    </citation>
    <scope>NUCLEOTIDE SEQUENCE [LARGE SCALE GENOMIC DNA]</scope>
    <source>
        <strain evidence="4">YNYX2018</strain>
        <tissue evidence="4">Adults</tissue>
    </source>
</reference>
<dbReference type="GO" id="GO:0030422">
    <property type="term" value="P:siRNA processing"/>
    <property type="evidence" value="ECO:0007669"/>
    <property type="project" value="TreeGrafter"/>
</dbReference>
<dbReference type="GO" id="GO:0070920">
    <property type="term" value="P:regulation of regulatory ncRNA processing"/>
    <property type="evidence" value="ECO:0007669"/>
    <property type="project" value="TreeGrafter"/>
</dbReference>
<dbReference type="Pfam" id="PF00035">
    <property type="entry name" value="dsrm"/>
    <property type="match status" value="2"/>
</dbReference>
<feature type="domain" description="DRBM" evidence="3">
    <location>
        <begin position="7"/>
        <end position="74"/>
    </location>
</feature>
<evidence type="ECO:0000313" key="4">
    <source>
        <dbReference type="EMBL" id="KAF7997415.1"/>
    </source>
</evidence>
<evidence type="ECO:0000313" key="5">
    <source>
        <dbReference type="Proteomes" id="UP000639338"/>
    </source>
</evidence>
<dbReference type="PANTHER" id="PTHR46205">
    <property type="entry name" value="LOQUACIOUS, ISOFORM B"/>
    <property type="match status" value="1"/>
</dbReference>